<reference evidence="2 3" key="1">
    <citation type="journal article" date="2016" name="Front. Microbiol.">
        <title>Microevolution Analysis of Bacillus coahuilensis Unveils Differences in Phosphorus Acquisition Strategies and Their Regulation.</title>
        <authorList>
            <person name="Gomez-Lunar Z."/>
            <person name="Hernandez-Gonzalez I."/>
            <person name="Rodriguez-Torres M.D."/>
            <person name="Souza V."/>
            <person name="Olmedo-Alvarez G."/>
        </authorList>
    </citation>
    <scope>NUCLEOTIDE SEQUENCE [LARGE SCALE GENOMIC DNA]</scope>
    <source>
        <strain evidence="3">p1.1.43</strain>
    </source>
</reference>
<dbReference type="AlphaFoldDB" id="A0A147KC51"/>
<gene>
    <name evidence="2" type="ORF">Q75_01245</name>
</gene>
<dbReference type="SUPFAM" id="SSF51905">
    <property type="entry name" value="FAD/NAD(P)-binding domain"/>
    <property type="match status" value="1"/>
</dbReference>
<sequence length="306" mass="34903">MAARTLMESGVQNILLVEKSKSVGGRLATRRLEKGHVDHGAQFFTVRTEDLQSEVNEWLSHGWVREWYRDPYPKFIAPEGMNSLIKRLSKSLPVRLRSKVTEVKKLDSYVEVLTEDGKRFQGEKLIVTAPLPQTIDLVQEIGQVDKLLEIPYNACYVGIIRCAESKDIGANGHVTNYLPEGMERVVNQLQKGITDEAIYAIYMTGSWSNQHWKLSDNVVKEKMMDSMATILDPSVINEFQLKRWRYAESSKVIRDPYVEICCQPSVVVCGEVFLRQDDTASRTRFESAFISGIEAGRYVGNRHLER</sequence>
<dbReference type="PATRIC" id="fig|1150625.3.peg.260"/>
<keyword evidence="3" id="KW-1185">Reference proteome</keyword>
<name>A0A147KC51_9BACI</name>
<comment type="caution">
    <text evidence="2">The sequence shown here is derived from an EMBL/GenBank/DDBJ whole genome shotgun (WGS) entry which is preliminary data.</text>
</comment>
<organism evidence="2 3">
    <name type="scientific">Bacillus coahuilensis p1.1.43</name>
    <dbReference type="NCBI Taxonomy" id="1150625"/>
    <lineage>
        <taxon>Bacteria</taxon>
        <taxon>Bacillati</taxon>
        <taxon>Bacillota</taxon>
        <taxon>Bacilli</taxon>
        <taxon>Bacillales</taxon>
        <taxon>Bacillaceae</taxon>
        <taxon>Bacillus</taxon>
    </lineage>
</organism>
<dbReference type="InterPro" id="IPR002937">
    <property type="entry name" value="Amino_oxidase"/>
</dbReference>
<dbReference type="PANTHER" id="PTHR16128">
    <property type="entry name" value="FAD/NAD(P)-BINDING OXIDOREDUCTASE FAMILY PROTEIN"/>
    <property type="match status" value="1"/>
</dbReference>
<dbReference type="Gene3D" id="3.90.660.10">
    <property type="match status" value="1"/>
</dbReference>
<feature type="domain" description="Amine oxidase" evidence="1">
    <location>
        <begin position="1"/>
        <end position="49"/>
    </location>
</feature>
<dbReference type="Pfam" id="PF01593">
    <property type="entry name" value="Amino_oxidase"/>
    <property type="match status" value="2"/>
</dbReference>
<dbReference type="InterPro" id="IPR036188">
    <property type="entry name" value="FAD/NAD-bd_sf"/>
</dbReference>
<evidence type="ECO:0000313" key="2">
    <source>
        <dbReference type="EMBL" id="KUP09148.1"/>
    </source>
</evidence>
<dbReference type="GO" id="GO:0016491">
    <property type="term" value="F:oxidoreductase activity"/>
    <property type="evidence" value="ECO:0007669"/>
    <property type="project" value="InterPro"/>
</dbReference>
<evidence type="ECO:0000313" key="3">
    <source>
        <dbReference type="Proteomes" id="UP000074108"/>
    </source>
</evidence>
<protein>
    <recommendedName>
        <fullName evidence="1">Amine oxidase domain-containing protein</fullName>
    </recommendedName>
</protein>
<dbReference type="Proteomes" id="UP000074108">
    <property type="component" value="Unassembled WGS sequence"/>
</dbReference>
<dbReference type="EMBL" id="LDYG01000003">
    <property type="protein sequence ID" value="KUP09148.1"/>
    <property type="molecule type" value="Genomic_DNA"/>
</dbReference>
<feature type="domain" description="Amine oxidase" evidence="1">
    <location>
        <begin position="75"/>
        <end position="295"/>
    </location>
</feature>
<dbReference type="Gene3D" id="3.50.50.60">
    <property type="entry name" value="FAD/NAD(P)-binding domain"/>
    <property type="match status" value="1"/>
</dbReference>
<dbReference type="STRING" id="1150625.Q75_01245"/>
<accession>A0A147KC51</accession>
<evidence type="ECO:0000259" key="1">
    <source>
        <dbReference type="Pfam" id="PF01593"/>
    </source>
</evidence>
<proteinExistence type="predicted"/>
<dbReference type="PANTHER" id="PTHR16128:SF5">
    <property type="entry name" value="FAD_NAD(P)-BINDING OXIDOREDUCTASE FAMILY PROTEIN"/>
    <property type="match status" value="1"/>
</dbReference>